<evidence type="ECO:0000256" key="2">
    <source>
        <dbReference type="ARBA" id="ARBA00023125"/>
    </source>
</evidence>
<comment type="caution">
    <text evidence="6">The sequence shown here is derived from an EMBL/GenBank/DDBJ whole genome shotgun (WGS) entry which is preliminary data.</text>
</comment>
<dbReference type="EMBL" id="JBBDGL010000001">
    <property type="protein sequence ID" value="MEJ1154741.1"/>
    <property type="molecule type" value="Genomic_DNA"/>
</dbReference>
<reference evidence="6 7" key="1">
    <citation type="submission" date="2024-02" db="EMBL/GenBank/DDBJ databases">
        <authorList>
            <person name="Saticioglu I.B."/>
        </authorList>
    </citation>
    <scope>NUCLEOTIDE SEQUENCE [LARGE SCALE GENOMIC DNA]</scope>
    <source>
        <strain evidence="6 7">Mu-86</strain>
    </source>
</reference>
<dbReference type="PANTHER" id="PTHR30055">
    <property type="entry name" value="HTH-TYPE TRANSCRIPTIONAL REGULATOR RUTR"/>
    <property type="match status" value="1"/>
</dbReference>
<keyword evidence="3" id="KW-0804">Transcription</keyword>
<dbReference type="PANTHER" id="PTHR30055:SF234">
    <property type="entry name" value="HTH-TYPE TRANSCRIPTIONAL REGULATOR BETI"/>
    <property type="match status" value="1"/>
</dbReference>
<keyword evidence="1" id="KW-0805">Transcription regulation</keyword>
<dbReference type="InterPro" id="IPR036271">
    <property type="entry name" value="Tet_transcr_reg_TetR-rel_C_sf"/>
</dbReference>
<dbReference type="PROSITE" id="PS50977">
    <property type="entry name" value="HTH_TETR_2"/>
    <property type="match status" value="1"/>
</dbReference>
<evidence type="ECO:0000256" key="4">
    <source>
        <dbReference type="PROSITE-ProRule" id="PRU00335"/>
    </source>
</evidence>
<sequence>MPTEQLRSNPGVSPRPRGEERRLSILRIAVELFSAGGYNTVSLADIARQVGISQAGILHYYPTKAALLLAVLQQRDDENGLLLAAQEKAGIAGLEAYVGMLAENDLRPELVRLFVVLRAESTAVEHPAHSWFMQRNGKTMPIVTQDVRDIVDESKLPPGVTAEVISRWLLALAHGLGAQWVTDPSSFDRAGHVRLFIDLLGPYLKEPASHSSTTTHTTPRR</sequence>
<feature type="domain" description="HTH tetR-type" evidence="5">
    <location>
        <begin position="19"/>
        <end position="79"/>
    </location>
</feature>
<dbReference type="InterPro" id="IPR009057">
    <property type="entry name" value="Homeodomain-like_sf"/>
</dbReference>
<name>A0ABU8LRC7_9MICO</name>
<protein>
    <submittedName>
        <fullName evidence="6">Helix-turn-helix domain-containing protein</fullName>
    </submittedName>
</protein>
<keyword evidence="7" id="KW-1185">Reference proteome</keyword>
<dbReference type="Gene3D" id="1.10.357.10">
    <property type="entry name" value="Tetracycline Repressor, domain 2"/>
    <property type="match status" value="1"/>
</dbReference>
<organism evidence="6 7">
    <name type="scientific">Microbacterium marmarense</name>
    <dbReference type="NCBI Taxonomy" id="3122051"/>
    <lineage>
        <taxon>Bacteria</taxon>
        <taxon>Bacillati</taxon>
        <taxon>Actinomycetota</taxon>
        <taxon>Actinomycetes</taxon>
        <taxon>Micrococcales</taxon>
        <taxon>Microbacteriaceae</taxon>
        <taxon>Microbacterium</taxon>
    </lineage>
</organism>
<dbReference type="Proteomes" id="UP001368654">
    <property type="component" value="Unassembled WGS sequence"/>
</dbReference>
<evidence type="ECO:0000259" key="5">
    <source>
        <dbReference type="PROSITE" id="PS50977"/>
    </source>
</evidence>
<evidence type="ECO:0000313" key="7">
    <source>
        <dbReference type="Proteomes" id="UP001368654"/>
    </source>
</evidence>
<gene>
    <name evidence="6" type="ORF">WDU96_03890</name>
</gene>
<dbReference type="SUPFAM" id="SSF46689">
    <property type="entry name" value="Homeodomain-like"/>
    <property type="match status" value="1"/>
</dbReference>
<evidence type="ECO:0000313" key="6">
    <source>
        <dbReference type="EMBL" id="MEJ1154741.1"/>
    </source>
</evidence>
<keyword evidence="2 4" id="KW-0238">DNA-binding</keyword>
<evidence type="ECO:0000256" key="3">
    <source>
        <dbReference type="ARBA" id="ARBA00023163"/>
    </source>
</evidence>
<dbReference type="SUPFAM" id="SSF48498">
    <property type="entry name" value="Tetracyclin repressor-like, C-terminal domain"/>
    <property type="match status" value="1"/>
</dbReference>
<dbReference type="InterPro" id="IPR050109">
    <property type="entry name" value="HTH-type_TetR-like_transc_reg"/>
</dbReference>
<dbReference type="RefSeq" id="WP_337337169.1">
    <property type="nucleotide sequence ID" value="NZ_JBBDGL010000001.1"/>
</dbReference>
<accession>A0ABU8LRC7</accession>
<dbReference type="PRINTS" id="PR00455">
    <property type="entry name" value="HTHTETR"/>
</dbReference>
<evidence type="ECO:0000256" key="1">
    <source>
        <dbReference type="ARBA" id="ARBA00023015"/>
    </source>
</evidence>
<dbReference type="Pfam" id="PF00440">
    <property type="entry name" value="TetR_N"/>
    <property type="match status" value="1"/>
</dbReference>
<feature type="DNA-binding region" description="H-T-H motif" evidence="4">
    <location>
        <begin position="42"/>
        <end position="61"/>
    </location>
</feature>
<proteinExistence type="predicted"/>
<dbReference type="InterPro" id="IPR001647">
    <property type="entry name" value="HTH_TetR"/>
</dbReference>